<evidence type="ECO:0000313" key="1">
    <source>
        <dbReference type="EMBL" id="SEW16772.1"/>
    </source>
</evidence>
<name>A0A1I0PQY4_9BACT</name>
<accession>A0A1I0PQY4</accession>
<keyword evidence="2" id="KW-1185">Reference proteome</keyword>
<sequence>MKRIAVFCVTYHSDRELEQYLTSLRRAQEYAGDKVGLDIFVGRNTDEDNPGYFGAVRRLMTEVEVKSYDYVIVSNVDLTVEEDFLTKLADYDCAGDTGWIAPQIYSSYEDRDRNPGRMHRLSLNALRILRTVYRFPFLDTLYRHTLYRRKRYQHHEAGTIYAGHGSFIILTRTYIERCGTIDYPVFLFCEEIYLAEMCRRNGLTVVYAPHMKVNDTEHVSVGKMSHSTYCRHNFEAVSYIIRHFY</sequence>
<evidence type="ECO:0000313" key="2">
    <source>
        <dbReference type="Proteomes" id="UP000199373"/>
    </source>
</evidence>
<reference evidence="1 2" key="1">
    <citation type="submission" date="2016-10" db="EMBL/GenBank/DDBJ databases">
        <authorList>
            <person name="de Groot N.N."/>
        </authorList>
    </citation>
    <scope>NUCLEOTIDE SEQUENCE [LARGE SCALE GENOMIC DNA]</scope>
    <source>
        <strain evidence="1 2">TC2-24</strain>
    </source>
</reference>
<organism evidence="1 2">
    <name type="scientific">Prevotella aff. ruminicola Tc2-24</name>
    <dbReference type="NCBI Taxonomy" id="81582"/>
    <lineage>
        <taxon>Bacteria</taxon>
        <taxon>Pseudomonadati</taxon>
        <taxon>Bacteroidota</taxon>
        <taxon>Bacteroidia</taxon>
        <taxon>Bacteroidales</taxon>
        <taxon>Prevotellaceae</taxon>
        <taxon>Prevotella</taxon>
    </lineage>
</organism>
<dbReference type="RefSeq" id="WP_091916221.1">
    <property type="nucleotide sequence ID" value="NZ_FOIQ01000004.1"/>
</dbReference>
<dbReference type="Proteomes" id="UP000199373">
    <property type="component" value="Unassembled WGS sequence"/>
</dbReference>
<keyword evidence="1" id="KW-0808">Transferase</keyword>
<dbReference type="Gene3D" id="3.90.550.10">
    <property type="entry name" value="Spore Coat Polysaccharide Biosynthesis Protein SpsA, Chain A"/>
    <property type="match status" value="1"/>
</dbReference>
<dbReference type="EMBL" id="FOIQ01000004">
    <property type="protein sequence ID" value="SEW16772.1"/>
    <property type="molecule type" value="Genomic_DNA"/>
</dbReference>
<dbReference type="GO" id="GO:0016740">
    <property type="term" value="F:transferase activity"/>
    <property type="evidence" value="ECO:0007669"/>
    <property type="project" value="UniProtKB-KW"/>
</dbReference>
<dbReference type="AlphaFoldDB" id="A0A1I0PQY4"/>
<gene>
    <name evidence="1" type="ORF">SAMN04487850_1948</name>
</gene>
<dbReference type="SUPFAM" id="SSF53448">
    <property type="entry name" value="Nucleotide-diphospho-sugar transferases"/>
    <property type="match status" value="1"/>
</dbReference>
<protein>
    <submittedName>
        <fullName evidence="1">Glycosyltransferase, GT2 family</fullName>
    </submittedName>
</protein>
<dbReference type="InterPro" id="IPR029044">
    <property type="entry name" value="Nucleotide-diphossugar_trans"/>
</dbReference>
<proteinExistence type="predicted"/>